<name>A0A061S173_9CHLO</name>
<protein>
    <submittedName>
        <fullName evidence="1">Uncharacterized protein</fullName>
    </submittedName>
</protein>
<accession>A0A061S173</accession>
<organism evidence="1">
    <name type="scientific">Tetraselmis sp. GSL018</name>
    <dbReference type="NCBI Taxonomy" id="582737"/>
    <lineage>
        <taxon>Eukaryota</taxon>
        <taxon>Viridiplantae</taxon>
        <taxon>Chlorophyta</taxon>
        <taxon>core chlorophytes</taxon>
        <taxon>Chlorodendrophyceae</taxon>
        <taxon>Chlorodendrales</taxon>
        <taxon>Chlorodendraceae</taxon>
        <taxon>Tetraselmis</taxon>
    </lineage>
</organism>
<gene>
    <name evidence="1" type="ORF">TSPGSL018_13994</name>
</gene>
<feature type="non-terminal residue" evidence="1">
    <location>
        <position position="1"/>
    </location>
</feature>
<proteinExistence type="predicted"/>
<dbReference type="EMBL" id="GBEZ01006487">
    <property type="protein sequence ID" value="JAC78917.1"/>
    <property type="molecule type" value="Transcribed_RNA"/>
</dbReference>
<reference evidence="1" key="1">
    <citation type="submission" date="2014-05" db="EMBL/GenBank/DDBJ databases">
        <title>The transcriptome of the halophilic microalga Tetraselmis sp. GSL018 isolated from the Great Salt Lake, Utah.</title>
        <authorList>
            <person name="Jinkerson R.E."/>
            <person name="D'Adamo S."/>
            <person name="Posewitz M.C."/>
        </authorList>
    </citation>
    <scope>NUCLEOTIDE SEQUENCE</scope>
    <source>
        <strain evidence="1">GSL018</strain>
    </source>
</reference>
<feature type="non-terminal residue" evidence="1">
    <location>
        <position position="82"/>
    </location>
</feature>
<dbReference type="AlphaFoldDB" id="A0A061S173"/>
<sequence length="82" mass="9147">VHEQLPELRQVVDVPHVCEPVEGHVEAPQPRACVDARELIEPTVVQVHGDGIAKAFRLASLRQKICSGDFFDVRSSHRTRSP</sequence>
<evidence type="ECO:0000313" key="1">
    <source>
        <dbReference type="EMBL" id="JAC78917.1"/>
    </source>
</evidence>